<dbReference type="InterPro" id="IPR030831">
    <property type="entry name" value="Fuse-rel_SoxYZ"/>
</dbReference>
<dbReference type="InterPro" id="IPR032711">
    <property type="entry name" value="SoxY"/>
</dbReference>
<dbReference type="InterPro" id="IPR013783">
    <property type="entry name" value="Ig-like_fold"/>
</dbReference>
<dbReference type="InterPro" id="IPR014880">
    <property type="entry name" value="SoxZ_dom"/>
</dbReference>
<evidence type="ECO:0000256" key="1">
    <source>
        <dbReference type="SAM" id="SignalP"/>
    </source>
</evidence>
<comment type="caution">
    <text evidence="4">The sequence shown here is derived from an EMBL/GenBank/DDBJ whole genome shotgun (WGS) entry which is preliminary data.</text>
</comment>
<accession>A0A363D3V0</accession>
<name>A0A363D3V0_9BACT</name>
<dbReference type="RefSeq" id="WP_108557926.1">
    <property type="nucleotide sequence ID" value="NZ_MUXE01000002.1"/>
</dbReference>
<dbReference type="EMBL" id="MUXE01000002">
    <property type="protein sequence ID" value="PUE66018.1"/>
    <property type="molecule type" value="Genomic_DNA"/>
</dbReference>
<protein>
    <submittedName>
        <fullName evidence="4">Quinoprotein dehydrogenase-associated SoxYZ-like carrier</fullName>
    </submittedName>
</protein>
<dbReference type="Pfam" id="PF08770">
    <property type="entry name" value="SoxZ"/>
    <property type="match status" value="1"/>
</dbReference>
<dbReference type="Gene3D" id="2.60.40.10">
    <property type="entry name" value="Immunoglobulins"/>
    <property type="match status" value="1"/>
</dbReference>
<proteinExistence type="predicted"/>
<evidence type="ECO:0000313" key="4">
    <source>
        <dbReference type="EMBL" id="PUE66018.1"/>
    </source>
</evidence>
<keyword evidence="5" id="KW-1185">Reference proteome</keyword>
<evidence type="ECO:0000259" key="3">
    <source>
        <dbReference type="Pfam" id="PF13501"/>
    </source>
</evidence>
<dbReference type="AlphaFoldDB" id="A0A363D3V0"/>
<sequence length="246" mass="27784">MKYIFFILVQFLLIQNSYANNPVASPTFDDILKEIINNEKYIFDDKNIKINVPSFADNPIQVPIFVDAKAIKNAKRLIVFADLNPIPKIIDMDLKNLLALISLNIKVAQETPIRALVLDENNLWHIGSNNIKSFGGGCSVSSISSSNTDFEKLLGKIKGDIFKIGDIYRLKASIFHPMETGLVFGNSEFYINKITIKAEDKILANILTYSAISENPRFIFETLMKSDDYKIEFTDIDGNEFSSDIK</sequence>
<feature type="domain" description="Sulphur oxidation protein SoxZ" evidence="2">
    <location>
        <begin position="164"/>
        <end position="244"/>
    </location>
</feature>
<dbReference type="InterPro" id="IPR014756">
    <property type="entry name" value="Ig_E-set"/>
</dbReference>
<dbReference type="SUPFAM" id="SSF81296">
    <property type="entry name" value="E set domains"/>
    <property type="match status" value="1"/>
</dbReference>
<feature type="signal peptide" evidence="1">
    <location>
        <begin position="1"/>
        <end position="19"/>
    </location>
</feature>
<feature type="chain" id="PRO_5016693416" evidence="1">
    <location>
        <begin position="20"/>
        <end position="246"/>
    </location>
</feature>
<organism evidence="4 5">
    <name type="scientific">Arcobacter caeni</name>
    <dbReference type="NCBI Taxonomy" id="1912877"/>
    <lineage>
        <taxon>Bacteria</taxon>
        <taxon>Pseudomonadati</taxon>
        <taxon>Campylobacterota</taxon>
        <taxon>Epsilonproteobacteria</taxon>
        <taxon>Campylobacterales</taxon>
        <taxon>Arcobacteraceae</taxon>
        <taxon>Arcobacter</taxon>
    </lineage>
</organism>
<evidence type="ECO:0000313" key="5">
    <source>
        <dbReference type="Proteomes" id="UP000251135"/>
    </source>
</evidence>
<dbReference type="InterPro" id="IPR038162">
    <property type="entry name" value="SoxY_sf"/>
</dbReference>
<keyword evidence="1" id="KW-0732">Signal</keyword>
<dbReference type="OrthoDB" id="5343309at2"/>
<dbReference type="Gene3D" id="2.60.40.2470">
    <property type="entry name" value="SoxY domain"/>
    <property type="match status" value="1"/>
</dbReference>
<dbReference type="NCBIfam" id="TIGR04557">
    <property type="entry name" value="fuse_rel_SoxYZ"/>
    <property type="match status" value="1"/>
</dbReference>
<feature type="domain" description="Ig-like SoxY" evidence="3">
    <location>
        <begin position="33"/>
        <end position="138"/>
    </location>
</feature>
<dbReference type="Proteomes" id="UP000251135">
    <property type="component" value="Unassembled WGS sequence"/>
</dbReference>
<dbReference type="Pfam" id="PF13501">
    <property type="entry name" value="SoxY"/>
    <property type="match status" value="1"/>
</dbReference>
<reference evidence="4 5" key="1">
    <citation type="submission" date="2017-02" db="EMBL/GenBank/DDBJ databases">
        <title>Arcobacter caeni sp. nov, a new Arcobacter species isolated from reclaimed water.</title>
        <authorList>
            <person name="Figueras M.J."/>
            <person name="Perez-Cataluna A."/>
            <person name="Salas-Masso N."/>
        </authorList>
    </citation>
    <scope>NUCLEOTIDE SEQUENCE [LARGE SCALE GENOMIC DNA]</scope>
    <source>
        <strain evidence="4 5">RW17-10</strain>
    </source>
</reference>
<gene>
    <name evidence="4" type="ORF">B0174_01755</name>
</gene>
<evidence type="ECO:0000259" key="2">
    <source>
        <dbReference type="Pfam" id="PF08770"/>
    </source>
</evidence>